<dbReference type="SUPFAM" id="SSF56436">
    <property type="entry name" value="C-type lectin-like"/>
    <property type="match status" value="2"/>
</dbReference>
<dbReference type="SMART" id="SM00034">
    <property type="entry name" value="CLECT"/>
    <property type="match status" value="2"/>
</dbReference>
<dbReference type="AlphaFoldDB" id="A0A8C5BQJ3"/>
<evidence type="ECO:0000313" key="3">
    <source>
        <dbReference type="Proteomes" id="UP000694546"/>
    </source>
</evidence>
<name>A0A8C5BQJ3_GADMO</name>
<dbReference type="Proteomes" id="UP000694546">
    <property type="component" value="Chromosome 4"/>
</dbReference>
<dbReference type="PROSITE" id="PS50041">
    <property type="entry name" value="C_TYPE_LECTIN_2"/>
    <property type="match status" value="2"/>
</dbReference>
<evidence type="ECO:0000313" key="2">
    <source>
        <dbReference type="Ensembl" id="ENSGMOP00000047508.1"/>
    </source>
</evidence>
<dbReference type="PANTHER" id="PTHR45784:SF3">
    <property type="entry name" value="C-TYPE LECTIN DOMAIN FAMILY 4 MEMBER K-LIKE-RELATED"/>
    <property type="match status" value="1"/>
</dbReference>
<reference evidence="2" key="2">
    <citation type="submission" date="2025-09" db="UniProtKB">
        <authorList>
            <consortium name="Ensembl"/>
        </authorList>
    </citation>
    <scope>IDENTIFICATION</scope>
</reference>
<proteinExistence type="predicted"/>
<sequence>MTAPVGSGPSETRTTNLAKTMERGSEIIQTSIITKRIPHYIVLPNPMTWYEALQYCRSHYTDLASVRNASENGKVKALHPNETWIGLHRYPWSHWSDGSIATFLNWGPGEPNSFDENCTGLSSTGIWFDVHTLITYIIYSSNYTVVQNPMTWYEALQYCRSNYTDLAIVPNAAESGKVLALNQSDAWIGLHRYPWSLWSDGSSATFLNWEPGEPNNHGGPVAPRCVKMSVTSGHFFDEECGLLYNFACQRKQKQRSTFKIKISSEADMTDPEVGRQILEQVRCRINTIQSNIIYL</sequence>
<dbReference type="InterPro" id="IPR016186">
    <property type="entry name" value="C-type_lectin-like/link_sf"/>
</dbReference>
<keyword evidence="3" id="KW-1185">Reference proteome</keyword>
<feature type="domain" description="C-type lectin" evidence="1">
    <location>
        <begin position="138"/>
        <end position="249"/>
    </location>
</feature>
<organism evidence="2 3">
    <name type="scientific">Gadus morhua</name>
    <name type="common">Atlantic cod</name>
    <dbReference type="NCBI Taxonomy" id="8049"/>
    <lineage>
        <taxon>Eukaryota</taxon>
        <taxon>Metazoa</taxon>
        <taxon>Chordata</taxon>
        <taxon>Craniata</taxon>
        <taxon>Vertebrata</taxon>
        <taxon>Euteleostomi</taxon>
        <taxon>Actinopterygii</taxon>
        <taxon>Neopterygii</taxon>
        <taxon>Teleostei</taxon>
        <taxon>Neoteleostei</taxon>
        <taxon>Acanthomorphata</taxon>
        <taxon>Zeiogadaria</taxon>
        <taxon>Gadariae</taxon>
        <taxon>Gadiformes</taxon>
        <taxon>Gadoidei</taxon>
        <taxon>Gadidae</taxon>
        <taxon>Gadus</taxon>
    </lineage>
</organism>
<dbReference type="Pfam" id="PF00059">
    <property type="entry name" value="Lectin_C"/>
    <property type="match status" value="2"/>
</dbReference>
<dbReference type="Gene3D" id="3.10.100.10">
    <property type="entry name" value="Mannose-Binding Protein A, subunit A"/>
    <property type="match status" value="2"/>
</dbReference>
<dbReference type="InterPro" id="IPR001304">
    <property type="entry name" value="C-type_lectin-like"/>
</dbReference>
<dbReference type="PANTHER" id="PTHR45784">
    <property type="entry name" value="C-TYPE LECTIN DOMAIN FAMILY 20 MEMBER A-RELATED"/>
    <property type="match status" value="1"/>
</dbReference>
<reference evidence="2" key="1">
    <citation type="submission" date="2025-08" db="UniProtKB">
        <authorList>
            <consortium name="Ensembl"/>
        </authorList>
    </citation>
    <scope>IDENTIFICATION</scope>
</reference>
<dbReference type="OMA" id="SICYSAT"/>
<protein>
    <recommendedName>
        <fullName evidence="1">C-type lectin domain-containing protein</fullName>
    </recommendedName>
</protein>
<dbReference type="Ensembl" id="ENSGMOT00000060371.1">
    <property type="protein sequence ID" value="ENSGMOP00000047508.1"/>
    <property type="gene ID" value="ENSGMOG00000031912.1"/>
</dbReference>
<feature type="domain" description="C-type lectin" evidence="1">
    <location>
        <begin position="40"/>
        <end position="129"/>
    </location>
</feature>
<evidence type="ECO:0000259" key="1">
    <source>
        <dbReference type="PROSITE" id="PS50041"/>
    </source>
</evidence>
<accession>A0A8C5BQJ3</accession>
<dbReference type="InterPro" id="IPR016187">
    <property type="entry name" value="CTDL_fold"/>
</dbReference>
<dbReference type="GeneTree" id="ENSGT01100000263473"/>